<feature type="region of interest" description="Disordered" evidence="13">
    <location>
        <begin position="1"/>
        <end position="35"/>
    </location>
</feature>
<evidence type="ECO:0000256" key="3">
    <source>
        <dbReference type="ARBA" id="ARBA00010532"/>
    </source>
</evidence>
<proteinExistence type="inferred from homology"/>
<keyword evidence="9" id="KW-0675">Receptor</keyword>
<evidence type="ECO:0000256" key="7">
    <source>
        <dbReference type="ARBA" id="ARBA00023136"/>
    </source>
</evidence>
<keyword evidence="6 14" id="KW-1133">Transmembrane helix</keyword>
<dbReference type="EMBL" id="WVUK01000007">
    <property type="protein sequence ID" value="KAF7496436.1"/>
    <property type="molecule type" value="Genomic_DNA"/>
</dbReference>
<keyword evidence="4" id="KW-1003">Cell membrane</keyword>
<evidence type="ECO:0000256" key="6">
    <source>
        <dbReference type="ARBA" id="ARBA00022989"/>
    </source>
</evidence>
<dbReference type="GO" id="GO:0005044">
    <property type="term" value="F:scavenger receptor activity"/>
    <property type="evidence" value="ECO:0007669"/>
    <property type="project" value="TreeGrafter"/>
</dbReference>
<comment type="subcellular location">
    <subcellularLocation>
        <location evidence="2">Cell membrane</location>
        <topology evidence="2">Multi-pass membrane protein</topology>
    </subcellularLocation>
    <subcellularLocation>
        <location evidence="1">Membrane</location>
        <location evidence="1">Caveola</location>
        <topology evidence="1">Multi-pass membrane protein</topology>
    </subcellularLocation>
</comment>
<evidence type="ECO:0000313" key="15">
    <source>
        <dbReference type="EMBL" id="KAF7496436.1"/>
    </source>
</evidence>
<keyword evidence="7 14" id="KW-0472">Membrane</keyword>
<dbReference type="OrthoDB" id="18585at2759"/>
<dbReference type="PANTHER" id="PTHR11923:SF110">
    <property type="entry name" value="SCAVENGER RECEPTOR CLASS B MEMBER 1"/>
    <property type="match status" value="1"/>
</dbReference>
<keyword evidence="8" id="KW-1015">Disulfide bond</keyword>
<feature type="transmembrane region" description="Helical" evidence="14">
    <location>
        <begin position="104"/>
        <end position="127"/>
    </location>
</feature>
<dbReference type="Pfam" id="PF01130">
    <property type="entry name" value="CD36"/>
    <property type="match status" value="1"/>
</dbReference>
<comment type="similarity">
    <text evidence="3">Belongs to the CD36 family.</text>
</comment>
<dbReference type="InterPro" id="IPR002159">
    <property type="entry name" value="CD36_fam"/>
</dbReference>
<evidence type="ECO:0000256" key="13">
    <source>
        <dbReference type="SAM" id="MobiDB-lite"/>
    </source>
</evidence>
<evidence type="ECO:0000313" key="17">
    <source>
        <dbReference type="Proteomes" id="UP000070412"/>
    </source>
</evidence>
<dbReference type="AlphaFoldDB" id="A0A834RGQ2"/>
<evidence type="ECO:0000256" key="11">
    <source>
        <dbReference type="ARBA" id="ARBA00040821"/>
    </source>
</evidence>
<evidence type="ECO:0000256" key="5">
    <source>
        <dbReference type="ARBA" id="ARBA00022692"/>
    </source>
</evidence>
<dbReference type="GO" id="GO:0005737">
    <property type="term" value="C:cytoplasm"/>
    <property type="evidence" value="ECO:0007669"/>
    <property type="project" value="TreeGrafter"/>
</dbReference>
<dbReference type="GO" id="GO:0005901">
    <property type="term" value="C:caveola"/>
    <property type="evidence" value="ECO:0007669"/>
    <property type="project" value="UniProtKB-SubCell"/>
</dbReference>
<feature type="compositionally biased region" description="Basic and acidic residues" evidence="13">
    <location>
        <begin position="1"/>
        <end position="13"/>
    </location>
</feature>
<accession>A0A834RGQ2</accession>
<organism evidence="15">
    <name type="scientific">Sarcoptes scabiei</name>
    <name type="common">Itch mite</name>
    <name type="synonym">Acarus scabiei</name>
    <dbReference type="NCBI Taxonomy" id="52283"/>
    <lineage>
        <taxon>Eukaryota</taxon>
        <taxon>Metazoa</taxon>
        <taxon>Ecdysozoa</taxon>
        <taxon>Arthropoda</taxon>
        <taxon>Chelicerata</taxon>
        <taxon>Arachnida</taxon>
        <taxon>Acari</taxon>
        <taxon>Acariformes</taxon>
        <taxon>Sarcoptiformes</taxon>
        <taxon>Astigmata</taxon>
        <taxon>Psoroptidia</taxon>
        <taxon>Sarcoptoidea</taxon>
        <taxon>Sarcoptidae</taxon>
        <taxon>Sarcoptinae</taxon>
        <taxon>Sarcoptes</taxon>
    </lineage>
</organism>
<protein>
    <recommendedName>
        <fullName evidence="11">Scavenger receptor class B member 1</fullName>
    </recommendedName>
    <alternativeName>
        <fullName evidence="12">SR-BI</fullName>
    </alternativeName>
</protein>
<evidence type="ECO:0000256" key="4">
    <source>
        <dbReference type="ARBA" id="ARBA00022475"/>
    </source>
</evidence>
<evidence type="ECO:0000256" key="1">
    <source>
        <dbReference type="ARBA" id="ARBA00004189"/>
    </source>
</evidence>
<dbReference type="Proteomes" id="UP000070412">
    <property type="component" value="Unassembled WGS sequence"/>
</dbReference>
<evidence type="ECO:0000256" key="12">
    <source>
        <dbReference type="ARBA" id="ARBA00042244"/>
    </source>
</evidence>
<evidence type="ECO:0000256" key="14">
    <source>
        <dbReference type="SAM" id="Phobius"/>
    </source>
</evidence>
<evidence type="ECO:0000256" key="2">
    <source>
        <dbReference type="ARBA" id="ARBA00004651"/>
    </source>
</evidence>
<reference evidence="17" key="1">
    <citation type="journal article" date="2020" name="PLoS Negl. Trop. Dis.">
        <title>High-quality nuclear genome for Sarcoptes scabiei-A critical resource for a neglected parasite.</title>
        <authorList>
            <person name="Korhonen P.K."/>
            <person name="Gasser R.B."/>
            <person name="Ma G."/>
            <person name="Wang T."/>
            <person name="Stroehlein A.J."/>
            <person name="Young N.D."/>
            <person name="Ang C.S."/>
            <person name="Fernando D.D."/>
            <person name="Lu H.C."/>
            <person name="Taylor S."/>
            <person name="Reynolds S.L."/>
            <person name="Mofiz E."/>
            <person name="Najaraj S.H."/>
            <person name="Gowda H."/>
            <person name="Madugundu A."/>
            <person name="Renuse S."/>
            <person name="Holt D."/>
            <person name="Pandey A."/>
            <person name="Papenfuss A.T."/>
            <person name="Fischer K."/>
        </authorList>
    </citation>
    <scope>NUCLEOTIDE SEQUENCE [LARGE SCALE GENOMIC DNA]</scope>
</reference>
<keyword evidence="10" id="KW-0325">Glycoprotein</keyword>
<reference evidence="15" key="2">
    <citation type="submission" date="2020-01" db="EMBL/GenBank/DDBJ databases">
        <authorList>
            <person name="Korhonen P.K.K."/>
            <person name="Guangxu M.G."/>
            <person name="Wang T.W."/>
            <person name="Stroehlein A.J.S."/>
            <person name="Young N.D."/>
            <person name="Ang C.-S.A."/>
            <person name="Fernando D.W.F."/>
            <person name="Lu H.L."/>
            <person name="Taylor S.T."/>
            <person name="Ehtesham M.E.M."/>
            <person name="Najaraj S.H.N."/>
            <person name="Harsha G.H.G."/>
            <person name="Madugundu A.M."/>
            <person name="Renuse S.R."/>
            <person name="Holt D.H."/>
            <person name="Pandey A.P."/>
            <person name="Papenfuss A.P."/>
            <person name="Gasser R.B.G."/>
            <person name="Fischer K.F."/>
        </authorList>
    </citation>
    <scope>NUCLEOTIDE SEQUENCE</scope>
    <source>
        <strain evidence="15">SSS_KF_BRIS2020</strain>
    </source>
</reference>
<dbReference type="PANTHER" id="PTHR11923">
    <property type="entry name" value="SCAVENGER RECEPTOR CLASS B TYPE-1 SR-B1"/>
    <property type="match status" value="1"/>
</dbReference>
<name>A0A834RGQ2_SARSC</name>
<evidence type="ECO:0000256" key="8">
    <source>
        <dbReference type="ARBA" id="ARBA00023157"/>
    </source>
</evidence>
<keyword evidence="17" id="KW-1185">Reference proteome</keyword>
<gene>
    <name evidence="15" type="ORF">SSS_4221</name>
</gene>
<evidence type="ECO:0000256" key="9">
    <source>
        <dbReference type="ARBA" id="ARBA00023170"/>
    </source>
</evidence>
<keyword evidence="5 14" id="KW-0812">Transmembrane</keyword>
<reference evidence="16" key="3">
    <citation type="submission" date="2022-06" db="UniProtKB">
        <authorList>
            <consortium name="EnsemblMetazoa"/>
        </authorList>
    </citation>
    <scope>IDENTIFICATION</scope>
</reference>
<dbReference type="EnsemblMetazoa" id="SSS_4221s_mrna">
    <property type="protein sequence ID" value="KAF7496436.1"/>
    <property type="gene ID" value="SSS_4221"/>
</dbReference>
<evidence type="ECO:0000256" key="10">
    <source>
        <dbReference type="ARBA" id="ARBA00023180"/>
    </source>
</evidence>
<sequence>MDRLDRNEFEFSKNFHNRVKPNEKNSVKSPPNRSQRKAFLAKIPSKSDSWAVPIIDLELENHSNPPRSMIYEKELIDQDRQRKSQRQCINLESIDWKTSKSLRYAMISLLSFSLILIFFDIVLDFLVELSMQINPSNLFYGIWAELPYKAKAKFFIFELMNGKDFLQGARARFKLKGPFVCDVQRTRSVVDWFDDTLIYVERLILQLNQEESIGIDVPLKMFNIPVLASVSMASNLLEKFSIKFLSPIVFNALILSMEAFNEKIIDEVTPEQILLGRKIEILNFLDSLGSPLRTIGVPVPDVDTILAKMNSDVLKNNSLSIVNIIGRESNSIESYRFAENGHLVNQVKKFDGSSAFKNYRSPCNRVRGLDPIYFGVRDQGKFLDIFIQNYCRPIPFFRNSSTSVYKGIGTIRYLASPRMFEMKIAKIDVFVTEQNLIQNVMDLPIFLLVTLIYLSH</sequence>
<evidence type="ECO:0000313" key="16">
    <source>
        <dbReference type="EnsemblMetazoa" id="KAF7496436.1"/>
    </source>
</evidence>